<evidence type="ECO:0000313" key="2">
    <source>
        <dbReference type="Proteomes" id="UP000826195"/>
    </source>
</evidence>
<sequence>MKEEALSMARGTSADTPLACEHTTHNRYSTYTRQRLFSYSIDFSKSFAGGSCGVDCRLCARTYLCRPWCVSKDRGVLTLSVCLTFNTRVLCIHPSLPLSFPCIYTLLSSLVRLSLHPHPPRGSTLELPALCRTNSPGPAIADYSPPTPLTQSPRPARPLILCTQQSRIEKRERKTPRRPWLAVARTPTMVIKQNVDGCGILIQ</sequence>
<organism evidence="1 2">
    <name type="scientific">Cotesia glomerata</name>
    <name type="common">Lepidopteran parasitic wasp</name>
    <name type="synonym">Apanteles glomeratus</name>
    <dbReference type="NCBI Taxonomy" id="32391"/>
    <lineage>
        <taxon>Eukaryota</taxon>
        <taxon>Metazoa</taxon>
        <taxon>Ecdysozoa</taxon>
        <taxon>Arthropoda</taxon>
        <taxon>Hexapoda</taxon>
        <taxon>Insecta</taxon>
        <taxon>Pterygota</taxon>
        <taxon>Neoptera</taxon>
        <taxon>Endopterygota</taxon>
        <taxon>Hymenoptera</taxon>
        <taxon>Apocrita</taxon>
        <taxon>Ichneumonoidea</taxon>
        <taxon>Braconidae</taxon>
        <taxon>Microgastrinae</taxon>
        <taxon>Cotesia</taxon>
    </lineage>
</organism>
<accession>A0AAV7I5A8</accession>
<keyword evidence="2" id="KW-1185">Reference proteome</keyword>
<dbReference type="AlphaFoldDB" id="A0AAV7I5A8"/>
<gene>
    <name evidence="1" type="ORF">KQX54_017314</name>
</gene>
<reference evidence="1 2" key="1">
    <citation type="journal article" date="2021" name="J. Hered.">
        <title>A chromosome-level genome assembly of the parasitoid wasp, Cotesia glomerata (Hymenoptera: Braconidae).</title>
        <authorList>
            <person name="Pinto B.J."/>
            <person name="Weis J.J."/>
            <person name="Gamble T."/>
            <person name="Ode P.J."/>
            <person name="Paul R."/>
            <person name="Zaspel J.M."/>
        </authorList>
    </citation>
    <scope>NUCLEOTIDE SEQUENCE [LARGE SCALE GENOMIC DNA]</scope>
    <source>
        <strain evidence="1">CgM1</strain>
    </source>
</reference>
<protein>
    <submittedName>
        <fullName evidence="1">Uncharacterized protein</fullName>
    </submittedName>
</protein>
<dbReference type="Proteomes" id="UP000826195">
    <property type="component" value="Unassembled WGS sequence"/>
</dbReference>
<proteinExistence type="predicted"/>
<name>A0AAV7I5A8_COTGL</name>
<dbReference type="EMBL" id="JAHXZJ010002609">
    <property type="protein sequence ID" value="KAH0540426.1"/>
    <property type="molecule type" value="Genomic_DNA"/>
</dbReference>
<comment type="caution">
    <text evidence="1">The sequence shown here is derived from an EMBL/GenBank/DDBJ whole genome shotgun (WGS) entry which is preliminary data.</text>
</comment>
<evidence type="ECO:0000313" key="1">
    <source>
        <dbReference type="EMBL" id="KAH0540426.1"/>
    </source>
</evidence>